<name>A0A931BV49_9HYPH</name>
<evidence type="ECO:0000313" key="4">
    <source>
        <dbReference type="EMBL" id="MBF9235695.1"/>
    </source>
</evidence>
<dbReference type="InterPro" id="IPR005090">
    <property type="entry name" value="RepC_N"/>
</dbReference>
<feature type="region of interest" description="Disordered" evidence="1">
    <location>
        <begin position="246"/>
        <end position="269"/>
    </location>
</feature>
<dbReference type="InterPro" id="IPR047611">
    <property type="entry name" value="RepABC_RepC"/>
</dbReference>
<organism evidence="4 5">
    <name type="scientific">Microvirga alba</name>
    <dbReference type="NCBI Taxonomy" id="2791025"/>
    <lineage>
        <taxon>Bacteria</taxon>
        <taxon>Pseudomonadati</taxon>
        <taxon>Pseudomonadota</taxon>
        <taxon>Alphaproteobacteria</taxon>
        <taxon>Hyphomicrobiales</taxon>
        <taxon>Methylobacteriaceae</taxon>
        <taxon>Microvirga</taxon>
    </lineage>
</organism>
<dbReference type="Pfam" id="PF03428">
    <property type="entry name" value="RP-C"/>
    <property type="match status" value="1"/>
</dbReference>
<dbReference type="InterPro" id="IPR021760">
    <property type="entry name" value="RepC_C"/>
</dbReference>
<accession>A0A931BV49</accession>
<reference evidence="4" key="1">
    <citation type="submission" date="2020-11" db="EMBL/GenBank/DDBJ databases">
        <authorList>
            <person name="Kim M.K."/>
        </authorList>
    </citation>
    <scope>NUCLEOTIDE SEQUENCE</scope>
    <source>
        <strain evidence="4">BT350</strain>
    </source>
</reference>
<comment type="caution">
    <text evidence="4">The sequence shown here is derived from an EMBL/GenBank/DDBJ whole genome shotgun (WGS) entry which is preliminary data.</text>
</comment>
<evidence type="ECO:0000313" key="5">
    <source>
        <dbReference type="Proteomes" id="UP000599312"/>
    </source>
</evidence>
<evidence type="ECO:0000259" key="2">
    <source>
        <dbReference type="Pfam" id="PF03428"/>
    </source>
</evidence>
<dbReference type="AlphaFoldDB" id="A0A931BV49"/>
<sequence length="406" mass="44513">MGSHQSTTPFGRRPLSLAMLAARSTVEACPPEAIAEKWKVLDNLREAKDAIRVSDRALSVLNALLTFHQDATLTLGSELIVFPSNRALSLRSNGMTPATLRRNLASLVEAGLIIRRDSPNGKRYARKGEGGQIEQAFGFDLSPLVARAGEFEVLAKEARAQAKARYLLREEISLLRRDILKTIAIGLQEDLAGPWAAYAERLRAHGDMPPRNAGRELLEAVATELRALWREVDKCLTDSLKTEEMSANESQTERHYHNSNTNPFLDSENGLQKGLEETLAPESETTRPPLKTYPLSLVLQACPDIAMYTRGGVGISSWREFYAAAEVVRSTLGISPSAWAEACEAMGEEQACITVGAVLQRSEAIRSAGAYLRSLTERARNGQFSLGPVLMALLRANNTGSERKRA</sequence>
<feature type="domain" description="Plasmid replication protein C N-terminal" evidence="2">
    <location>
        <begin position="13"/>
        <end position="185"/>
    </location>
</feature>
<dbReference type="NCBIfam" id="NF010396">
    <property type="entry name" value="PRK13824.1"/>
    <property type="match status" value="1"/>
</dbReference>
<protein>
    <submittedName>
        <fullName evidence="4">Replication initiation protein RepC</fullName>
    </submittedName>
</protein>
<dbReference type="NCBIfam" id="NF040974">
    <property type="entry name" value="RepABC_RepC"/>
    <property type="match status" value="1"/>
</dbReference>
<dbReference type="RefSeq" id="WP_196273687.1">
    <property type="nucleotide sequence ID" value="NZ_JADQDO010000020.1"/>
</dbReference>
<evidence type="ECO:0000259" key="3">
    <source>
        <dbReference type="Pfam" id="PF11800"/>
    </source>
</evidence>
<keyword evidence="5" id="KW-1185">Reference proteome</keyword>
<evidence type="ECO:0000256" key="1">
    <source>
        <dbReference type="SAM" id="MobiDB-lite"/>
    </source>
</evidence>
<dbReference type="Pfam" id="PF11800">
    <property type="entry name" value="RP-C_C"/>
    <property type="match status" value="1"/>
</dbReference>
<proteinExistence type="predicted"/>
<dbReference type="Proteomes" id="UP000599312">
    <property type="component" value="Unassembled WGS sequence"/>
</dbReference>
<feature type="domain" description="Plasmid replication protein C C-terminal" evidence="3">
    <location>
        <begin position="294"/>
        <end position="395"/>
    </location>
</feature>
<dbReference type="EMBL" id="JADQDO010000020">
    <property type="protein sequence ID" value="MBF9235695.1"/>
    <property type="molecule type" value="Genomic_DNA"/>
</dbReference>
<gene>
    <name evidence="4" type="ORF">I2H38_20270</name>
</gene>